<keyword evidence="9" id="KW-1185">Reference proteome</keyword>
<organism evidence="8 9">
    <name type="scientific">Euphydryas editha</name>
    <name type="common">Edith's checkerspot</name>
    <dbReference type="NCBI Taxonomy" id="104508"/>
    <lineage>
        <taxon>Eukaryota</taxon>
        <taxon>Metazoa</taxon>
        <taxon>Ecdysozoa</taxon>
        <taxon>Arthropoda</taxon>
        <taxon>Hexapoda</taxon>
        <taxon>Insecta</taxon>
        <taxon>Pterygota</taxon>
        <taxon>Neoptera</taxon>
        <taxon>Endopterygota</taxon>
        <taxon>Lepidoptera</taxon>
        <taxon>Glossata</taxon>
        <taxon>Ditrysia</taxon>
        <taxon>Papilionoidea</taxon>
        <taxon>Nymphalidae</taxon>
        <taxon>Nymphalinae</taxon>
        <taxon>Euphydryas</taxon>
    </lineage>
</organism>
<gene>
    <name evidence="8" type="ORF">EEDITHA_LOCUS10935</name>
</gene>
<accession>A0AAU9UBV2</accession>
<evidence type="ECO:0000313" key="9">
    <source>
        <dbReference type="Proteomes" id="UP001153954"/>
    </source>
</evidence>
<dbReference type="SUPFAM" id="SSF53822">
    <property type="entry name" value="Periplasmic binding protein-like I"/>
    <property type="match status" value="1"/>
</dbReference>
<dbReference type="Gene3D" id="3.40.50.2300">
    <property type="match status" value="1"/>
</dbReference>
<evidence type="ECO:0000256" key="6">
    <source>
        <dbReference type="SAM" id="Phobius"/>
    </source>
</evidence>
<sequence length="447" mass="51204">MITEIVHTILSLNFVKSLFCKERSYANKENFRRRRNGFIDKADEQNESTDNVKTHKIKRQCNKITFKVPLLASFLLLYICVFNVIILCDVSVNNVNMKTLKHEHDKFKKDKGLDYVKRRRNLDEKSLESIDKRTTDNQDENNDETSDKYSMSEVLELNKYYTYYKQKENNTNDSQYANTIQVTRNVIDDTKAVGRPHDLSKNPYFVKKTNFQLRPQSHQFNEKIVKLGVLLPEDPTQVFSLAKVLPIVEMAVPAVTRPDGPLPGWKILVDYRDTRCSSVEGPLAAFEFYVNGSADAFIGPGCEYVIAPVARYAGLWRIPVLTPGAQAEAFGYKIPSYMSLTRMMGSYTQAGDAIRKVFEEFSWRRLSMLYHNNDPSTGKGNSPCFMTLSAVFTVLQKKTTDNILNIAFDETNVTTTKIKKLLKKLSLSTRSEYEKVQLNHCVLLKGP</sequence>
<dbReference type="GO" id="GO:0016020">
    <property type="term" value="C:membrane"/>
    <property type="evidence" value="ECO:0007669"/>
    <property type="project" value="UniProtKB-SubCell"/>
</dbReference>
<reference evidence="8" key="1">
    <citation type="submission" date="2022-03" db="EMBL/GenBank/DDBJ databases">
        <authorList>
            <person name="Tunstrom K."/>
        </authorList>
    </citation>
    <scope>NUCLEOTIDE SEQUENCE</scope>
</reference>
<evidence type="ECO:0000313" key="8">
    <source>
        <dbReference type="EMBL" id="CAH2095493.1"/>
    </source>
</evidence>
<dbReference type="GO" id="GO:0007165">
    <property type="term" value="P:signal transduction"/>
    <property type="evidence" value="ECO:0007669"/>
    <property type="project" value="TreeGrafter"/>
</dbReference>
<feature type="domain" description="Receptor ligand binding region" evidence="7">
    <location>
        <begin position="248"/>
        <end position="424"/>
    </location>
</feature>
<dbReference type="InterPro" id="IPR028082">
    <property type="entry name" value="Peripla_BP_I"/>
</dbReference>
<keyword evidence="2 6" id="KW-0812">Transmembrane</keyword>
<feature type="transmembrane region" description="Helical" evidence="6">
    <location>
        <begin position="68"/>
        <end position="87"/>
    </location>
</feature>
<evidence type="ECO:0000259" key="7">
    <source>
        <dbReference type="Pfam" id="PF01094"/>
    </source>
</evidence>
<feature type="compositionally biased region" description="Basic and acidic residues" evidence="5">
    <location>
        <begin position="127"/>
        <end position="136"/>
    </location>
</feature>
<comment type="caution">
    <text evidence="8">The sequence shown here is derived from an EMBL/GenBank/DDBJ whole genome shotgun (WGS) entry which is preliminary data.</text>
</comment>
<dbReference type="PANTHER" id="PTHR44755:SF11">
    <property type="entry name" value="ATRIAL NATRIURETIC PEPTIDE RECEPTOR 3 ISOFORM X1"/>
    <property type="match status" value="1"/>
</dbReference>
<dbReference type="PANTHER" id="PTHR44755">
    <property type="entry name" value="NATRIURETIC PEPTIDE RECEPTOR 3-RELATED"/>
    <property type="match status" value="1"/>
</dbReference>
<dbReference type="AlphaFoldDB" id="A0AAU9UBV2"/>
<dbReference type="Pfam" id="PF01094">
    <property type="entry name" value="ANF_receptor"/>
    <property type="match status" value="1"/>
</dbReference>
<evidence type="ECO:0000256" key="2">
    <source>
        <dbReference type="ARBA" id="ARBA00022692"/>
    </source>
</evidence>
<protein>
    <recommendedName>
        <fullName evidence="7">Receptor ligand binding region domain-containing protein</fullName>
    </recommendedName>
</protein>
<evidence type="ECO:0000256" key="4">
    <source>
        <dbReference type="ARBA" id="ARBA00023136"/>
    </source>
</evidence>
<keyword evidence="4 6" id="KW-0472">Membrane</keyword>
<dbReference type="InterPro" id="IPR052612">
    <property type="entry name" value="ANP_Clearance_Receptor"/>
</dbReference>
<evidence type="ECO:0000256" key="5">
    <source>
        <dbReference type="SAM" id="MobiDB-lite"/>
    </source>
</evidence>
<evidence type="ECO:0000256" key="1">
    <source>
        <dbReference type="ARBA" id="ARBA00004370"/>
    </source>
</evidence>
<keyword evidence="3 6" id="KW-1133">Transmembrane helix</keyword>
<dbReference type="Proteomes" id="UP001153954">
    <property type="component" value="Unassembled WGS sequence"/>
</dbReference>
<dbReference type="InterPro" id="IPR001828">
    <property type="entry name" value="ANF_lig-bd_rcpt"/>
</dbReference>
<dbReference type="GO" id="GO:0017046">
    <property type="term" value="F:peptide hormone binding"/>
    <property type="evidence" value="ECO:0007669"/>
    <property type="project" value="TreeGrafter"/>
</dbReference>
<comment type="subcellular location">
    <subcellularLocation>
        <location evidence="1">Membrane</location>
    </subcellularLocation>
</comment>
<evidence type="ECO:0000256" key="3">
    <source>
        <dbReference type="ARBA" id="ARBA00022989"/>
    </source>
</evidence>
<dbReference type="GO" id="GO:0038023">
    <property type="term" value="F:signaling receptor activity"/>
    <property type="evidence" value="ECO:0007669"/>
    <property type="project" value="TreeGrafter"/>
</dbReference>
<dbReference type="EMBL" id="CAKOGL010000015">
    <property type="protein sequence ID" value="CAH2095493.1"/>
    <property type="molecule type" value="Genomic_DNA"/>
</dbReference>
<proteinExistence type="predicted"/>
<name>A0AAU9UBV2_EUPED</name>
<feature type="region of interest" description="Disordered" evidence="5">
    <location>
        <begin position="127"/>
        <end position="148"/>
    </location>
</feature>